<accession>A0AAV7VE67</accession>
<evidence type="ECO:0000313" key="2">
    <source>
        <dbReference type="Proteomes" id="UP001066276"/>
    </source>
</evidence>
<dbReference type="Proteomes" id="UP001066276">
    <property type="component" value="Chromosome 2_1"/>
</dbReference>
<protein>
    <submittedName>
        <fullName evidence="1">Uncharacterized protein</fullName>
    </submittedName>
</protein>
<name>A0AAV7VE67_PLEWA</name>
<reference evidence="1" key="1">
    <citation type="journal article" date="2022" name="bioRxiv">
        <title>Sequencing and chromosome-scale assembly of the giantPleurodeles waltlgenome.</title>
        <authorList>
            <person name="Brown T."/>
            <person name="Elewa A."/>
            <person name="Iarovenko S."/>
            <person name="Subramanian E."/>
            <person name="Araus A.J."/>
            <person name="Petzold A."/>
            <person name="Susuki M."/>
            <person name="Suzuki K.-i.T."/>
            <person name="Hayashi T."/>
            <person name="Toyoda A."/>
            <person name="Oliveira C."/>
            <person name="Osipova E."/>
            <person name="Leigh N.D."/>
            <person name="Simon A."/>
            <person name="Yun M.H."/>
        </authorList>
    </citation>
    <scope>NUCLEOTIDE SEQUENCE</scope>
    <source>
        <strain evidence="1">20211129_DDA</strain>
        <tissue evidence="1">Liver</tissue>
    </source>
</reference>
<sequence>MRRERAGRTCARPPHLDCCPATPVRGRGLRVPSAFSLLASTSRGGSPCNATPQISRAPLAQVSTLPWAAGCSSPPVATSLLPIPCCASSCELRTAFPVFLQFVSSVSCVFFGLQSLPMAAALFRIA</sequence>
<gene>
    <name evidence="1" type="ORF">NDU88_002979</name>
</gene>
<comment type="caution">
    <text evidence="1">The sequence shown here is derived from an EMBL/GenBank/DDBJ whole genome shotgun (WGS) entry which is preliminary data.</text>
</comment>
<dbReference type="AlphaFoldDB" id="A0AAV7VE67"/>
<organism evidence="1 2">
    <name type="scientific">Pleurodeles waltl</name>
    <name type="common">Iberian ribbed newt</name>
    <dbReference type="NCBI Taxonomy" id="8319"/>
    <lineage>
        <taxon>Eukaryota</taxon>
        <taxon>Metazoa</taxon>
        <taxon>Chordata</taxon>
        <taxon>Craniata</taxon>
        <taxon>Vertebrata</taxon>
        <taxon>Euteleostomi</taxon>
        <taxon>Amphibia</taxon>
        <taxon>Batrachia</taxon>
        <taxon>Caudata</taxon>
        <taxon>Salamandroidea</taxon>
        <taxon>Salamandridae</taxon>
        <taxon>Pleurodelinae</taxon>
        <taxon>Pleurodeles</taxon>
    </lineage>
</organism>
<evidence type="ECO:0000313" key="1">
    <source>
        <dbReference type="EMBL" id="KAJ1199141.1"/>
    </source>
</evidence>
<dbReference type="EMBL" id="JANPWB010000003">
    <property type="protein sequence ID" value="KAJ1199141.1"/>
    <property type="molecule type" value="Genomic_DNA"/>
</dbReference>
<proteinExistence type="predicted"/>
<keyword evidence="2" id="KW-1185">Reference proteome</keyword>